<reference evidence="1 2" key="2">
    <citation type="submission" date="2018-11" db="EMBL/GenBank/DDBJ databases">
        <authorList>
            <consortium name="Pathogen Informatics"/>
        </authorList>
    </citation>
    <scope>NUCLEOTIDE SEQUENCE [LARGE SCALE GENOMIC DNA]</scope>
    <source>
        <strain evidence="1">Dakar</strain>
        <strain evidence="2">Dakar, Senegal</strain>
    </source>
</reference>
<dbReference type="Proteomes" id="UP000279833">
    <property type="component" value="Unassembled WGS sequence"/>
</dbReference>
<sequence>MYLHPIVNVHSGTRTQYLSLQTLYKDSGTEWITRWCLNRMVLVSSPGVNINYEMQVHPVDKSQIERNSRYRFYC</sequence>
<evidence type="ECO:0000313" key="1">
    <source>
        <dbReference type="EMBL" id="VDP41356.1"/>
    </source>
</evidence>
<evidence type="ECO:0000313" key="3">
    <source>
        <dbReference type="WBParaSite" id="SCUD_0001074901-mRNA-1"/>
    </source>
</evidence>
<accession>A0A183K6X3</accession>
<dbReference type="AlphaFoldDB" id="A0A183K6X3"/>
<organism evidence="3">
    <name type="scientific">Schistosoma curassoni</name>
    <dbReference type="NCBI Taxonomy" id="6186"/>
    <lineage>
        <taxon>Eukaryota</taxon>
        <taxon>Metazoa</taxon>
        <taxon>Spiralia</taxon>
        <taxon>Lophotrochozoa</taxon>
        <taxon>Platyhelminthes</taxon>
        <taxon>Trematoda</taxon>
        <taxon>Digenea</taxon>
        <taxon>Strigeidida</taxon>
        <taxon>Schistosomatoidea</taxon>
        <taxon>Schistosomatidae</taxon>
        <taxon>Schistosoma</taxon>
    </lineage>
</organism>
<dbReference type="EMBL" id="UZAK01033966">
    <property type="protein sequence ID" value="VDP41356.1"/>
    <property type="molecule type" value="Genomic_DNA"/>
</dbReference>
<protein>
    <submittedName>
        <fullName evidence="1 3">Uncharacterized protein</fullName>
    </submittedName>
</protein>
<proteinExistence type="predicted"/>
<keyword evidence="2" id="KW-1185">Reference proteome</keyword>
<dbReference type="WBParaSite" id="SCUD_0001074901-mRNA-1">
    <property type="protein sequence ID" value="SCUD_0001074901-mRNA-1"/>
    <property type="gene ID" value="SCUD_0001074901"/>
</dbReference>
<gene>
    <name evidence="1" type="ORF">SCUD_LOCUS10749</name>
</gene>
<reference evidence="3" key="1">
    <citation type="submission" date="2016-06" db="UniProtKB">
        <authorList>
            <consortium name="WormBaseParasite"/>
        </authorList>
    </citation>
    <scope>IDENTIFICATION</scope>
</reference>
<evidence type="ECO:0000313" key="2">
    <source>
        <dbReference type="Proteomes" id="UP000279833"/>
    </source>
</evidence>
<name>A0A183K6X3_9TREM</name>